<dbReference type="HOGENOM" id="CLU_1764414_0_0_0"/>
<reference evidence="2" key="1">
    <citation type="journal article" date="2015" name="PeerJ">
        <title>First genomic representation of candidate bacterial phylum KSB3 points to enhanced environmental sensing as a trigger of wastewater bulking.</title>
        <authorList>
            <person name="Sekiguchi Y."/>
            <person name="Ohashi A."/>
            <person name="Parks D.H."/>
            <person name="Yamauchi T."/>
            <person name="Tyson G.W."/>
            <person name="Hugenholtz P."/>
        </authorList>
    </citation>
    <scope>NUCLEOTIDE SEQUENCE [LARGE SCALE GENOMIC DNA]</scope>
</reference>
<protein>
    <submittedName>
        <fullName evidence="2">Tfp pilus assembly protein PilV</fullName>
    </submittedName>
</protein>
<keyword evidence="1" id="KW-0812">Transmembrane</keyword>
<evidence type="ECO:0000313" key="3">
    <source>
        <dbReference type="Proteomes" id="UP000030661"/>
    </source>
</evidence>
<gene>
    <name evidence="2" type="ORF">U27_00653</name>
</gene>
<dbReference type="EMBL" id="DF820474">
    <property type="protein sequence ID" value="GAK60755.1"/>
    <property type="molecule type" value="Genomic_DNA"/>
</dbReference>
<sequence>MKYPPCRLQHPQGLTLIEVLISVAILATTIMSVFTIYSQCFVEIRRAKNRTLATNLTQMMMEMIIASPYAPSVYHGLSTNEEPSPDNPVKNNLDAWKASLQTFPTSAIGVIDVTTETYTYLVVVHIDYQDYGRISTNTLSLHLAKHF</sequence>
<dbReference type="NCBIfam" id="TIGR02532">
    <property type="entry name" value="IV_pilin_GFxxxE"/>
    <property type="match status" value="1"/>
</dbReference>
<proteinExistence type="predicted"/>
<keyword evidence="1" id="KW-0472">Membrane</keyword>
<evidence type="ECO:0000313" key="2">
    <source>
        <dbReference type="EMBL" id="GAK60755.1"/>
    </source>
</evidence>
<dbReference type="Proteomes" id="UP000030661">
    <property type="component" value="Unassembled WGS sequence"/>
</dbReference>
<keyword evidence="3" id="KW-1185">Reference proteome</keyword>
<dbReference type="AlphaFoldDB" id="A0A081C850"/>
<accession>A0A081C850</accession>
<feature type="transmembrane region" description="Helical" evidence="1">
    <location>
        <begin position="20"/>
        <end position="42"/>
    </location>
</feature>
<dbReference type="InterPro" id="IPR045584">
    <property type="entry name" value="Pilin-like"/>
</dbReference>
<name>A0A081C850_VECG1</name>
<evidence type="ECO:0000256" key="1">
    <source>
        <dbReference type="SAM" id="Phobius"/>
    </source>
</evidence>
<organism evidence="2">
    <name type="scientific">Vecturithrix granuli</name>
    <dbReference type="NCBI Taxonomy" id="1499967"/>
    <lineage>
        <taxon>Bacteria</taxon>
        <taxon>Candidatus Moduliflexota</taxon>
        <taxon>Candidatus Vecturitrichia</taxon>
        <taxon>Candidatus Vecturitrichales</taxon>
        <taxon>Candidatus Vecturitrichaceae</taxon>
        <taxon>Candidatus Vecturithrix</taxon>
    </lineage>
</organism>
<keyword evidence="1" id="KW-1133">Transmembrane helix</keyword>
<dbReference type="PROSITE" id="PS00409">
    <property type="entry name" value="PROKAR_NTER_METHYL"/>
    <property type="match status" value="1"/>
</dbReference>
<dbReference type="STRING" id="1499967.U27_00653"/>
<dbReference type="InterPro" id="IPR012902">
    <property type="entry name" value="N_methyl_site"/>
</dbReference>
<dbReference type="SUPFAM" id="SSF54523">
    <property type="entry name" value="Pili subunits"/>
    <property type="match status" value="1"/>
</dbReference>
<dbReference type="Pfam" id="PF07963">
    <property type="entry name" value="N_methyl"/>
    <property type="match status" value="1"/>
</dbReference>